<evidence type="ECO:0000256" key="1">
    <source>
        <dbReference type="SAM" id="Coils"/>
    </source>
</evidence>
<comment type="caution">
    <text evidence="2">The sequence shown here is derived from an EMBL/GenBank/DDBJ whole genome shotgun (WGS) entry which is preliminary data.</text>
</comment>
<name>A0AA44HYR2_YERMO</name>
<keyword evidence="1" id="KW-0175">Coiled coil</keyword>
<dbReference type="AlphaFoldDB" id="A0AA44HYR2"/>
<gene>
    <name evidence="2" type="ORF">HB991_03075</name>
</gene>
<reference evidence="2" key="1">
    <citation type="submission" date="2020-03" db="EMBL/GenBank/DDBJ databases">
        <authorList>
            <person name="Kislichkina A."/>
            <person name="Dentovskaya S."/>
            <person name="Shaikhutdinov R."/>
            <person name="Ivanov S."/>
            <person name="Sizova A."/>
            <person name="Solomentsev V."/>
            <person name="Bogun A."/>
        </authorList>
    </citation>
    <scope>NUCLEOTIDE SEQUENCE</scope>
    <source>
        <strain evidence="2">SCPM-O-B-7610</strain>
    </source>
</reference>
<feature type="coiled-coil region" evidence="1">
    <location>
        <begin position="53"/>
        <end position="143"/>
    </location>
</feature>
<dbReference type="EMBL" id="JAASAI010000002">
    <property type="protein sequence ID" value="NIL21507.1"/>
    <property type="molecule type" value="Genomic_DNA"/>
</dbReference>
<evidence type="ECO:0000313" key="3">
    <source>
        <dbReference type="Proteomes" id="UP000712947"/>
    </source>
</evidence>
<dbReference type="Gene3D" id="1.10.287.1490">
    <property type="match status" value="1"/>
</dbReference>
<proteinExistence type="predicted"/>
<dbReference type="RefSeq" id="WP_145580466.1">
    <property type="nucleotide sequence ID" value="NZ_CABHYO010000064.1"/>
</dbReference>
<accession>A0AA44HYR2</accession>
<protein>
    <recommendedName>
        <fullName evidence="4">Bacteriophage protein</fullName>
    </recommendedName>
</protein>
<sequence length="151" mass="16762">MKIVVHTPFKLSLAGQPDIGFLVGTHKVTKEVAEHWFTLAHAEVIDGETEQSNTDLQASMSEMQGRIDELERVAVERVSAIYDLQKELSEQVEENHSCNATIADLQKRLNEQADEMDSRNANIVDLQNQIDELNKGKASAKESKSTNGGKV</sequence>
<dbReference type="Proteomes" id="UP000712947">
    <property type="component" value="Unassembled WGS sequence"/>
</dbReference>
<evidence type="ECO:0008006" key="4">
    <source>
        <dbReference type="Google" id="ProtNLM"/>
    </source>
</evidence>
<organism evidence="2 3">
    <name type="scientific">Yersinia mollaretii</name>
    <dbReference type="NCBI Taxonomy" id="33060"/>
    <lineage>
        <taxon>Bacteria</taxon>
        <taxon>Pseudomonadati</taxon>
        <taxon>Pseudomonadota</taxon>
        <taxon>Gammaproteobacteria</taxon>
        <taxon>Enterobacterales</taxon>
        <taxon>Yersiniaceae</taxon>
        <taxon>Yersinia</taxon>
    </lineage>
</organism>
<evidence type="ECO:0000313" key="2">
    <source>
        <dbReference type="EMBL" id="NIL21507.1"/>
    </source>
</evidence>